<keyword evidence="15" id="KW-1185">Reference proteome</keyword>
<feature type="region of interest" description="Disordered" evidence="12">
    <location>
        <begin position="361"/>
        <end position="409"/>
    </location>
</feature>
<evidence type="ECO:0000256" key="2">
    <source>
        <dbReference type="ARBA" id="ARBA00001946"/>
    </source>
</evidence>
<evidence type="ECO:0000313" key="14">
    <source>
        <dbReference type="EMBL" id="KAF9878571.1"/>
    </source>
</evidence>
<evidence type="ECO:0000256" key="6">
    <source>
        <dbReference type="ARBA" id="ARBA00017721"/>
    </source>
</evidence>
<keyword evidence="8" id="KW-0479">Metal-binding</keyword>
<dbReference type="InterPro" id="IPR009027">
    <property type="entry name" value="Ribosomal_bL9/RNase_H1_N"/>
</dbReference>
<keyword evidence="11" id="KW-0460">Magnesium</keyword>
<dbReference type="GO" id="GO:0046872">
    <property type="term" value="F:metal ion binding"/>
    <property type="evidence" value="ECO:0007669"/>
    <property type="project" value="UniProtKB-KW"/>
</dbReference>
<dbReference type="EMBL" id="JAATWM020000010">
    <property type="protein sequence ID" value="KAF9878571.1"/>
    <property type="molecule type" value="Genomic_DNA"/>
</dbReference>
<dbReference type="SUPFAM" id="SSF53098">
    <property type="entry name" value="Ribonuclease H-like"/>
    <property type="match status" value="1"/>
</dbReference>
<dbReference type="AlphaFoldDB" id="A0A9P6IDJ1"/>
<dbReference type="InterPro" id="IPR050092">
    <property type="entry name" value="RNase_H"/>
</dbReference>
<organism evidence="14 15">
    <name type="scientific">Colletotrichum karsti</name>
    <dbReference type="NCBI Taxonomy" id="1095194"/>
    <lineage>
        <taxon>Eukaryota</taxon>
        <taxon>Fungi</taxon>
        <taxon>Dikarya</taxon>
        <taxon>Ascomycota</taxon>
        <taxon>Pezizomycotina</taxon>
        <taxon>Sordariomycetes</taxon>
        <taxon>Hypocreomycetidae</taxon>
        <taxon>Glomerellales</taxon>
        <taxon>Glomerellaceae</taxon>
        <taxon>Colletotrichum</taxon>
        <taxon>Colletotrichum boninense species complex</taxon>
    </lineage>
</organism>
<dbReference type="InterPro" id="IPR036397">
    <property type="entry name" value="RNaseH_sf"/>
</dbReference>
<dbReference type="Gene3D" id="3.40.970.10">
    <property type="entry name" value="Ribonuclease H1, N-terminal domain"/>
    <property type="match status" value="2"/>
</dbReference>
<dbReference type="PROSITE" id="PS50879">
    <property type="entry name" value="RNASE_H_1"/>
    <property type="match status" value="1"/>
</dbReference>
<evidence type="ECO:0000256" key="1">
    <source>
        <dbReference type="ARBA" id="ARBA00000077"/>
    </source>
</evidence>
<keyword evidence="10" id="KW-0378">Hydrolase</keyword>
<dbReference type="CDD" id="cd09280">
    <property type="entry name" value="RNase_HI_eukaryote_like"/>
    <property type="match status" value="1"/>
</dbReference>
<dbReference type="RefSeq" id="XP_038748032.1">
    <property type="nucleotide sequence ID" value="XM_038886782.1"/>
</dbReference>
<feature type="compositionally biased region" description="Basic and acidic residues" evidence="12">
    <location>
        <begin position="397"/>
        <end position="409"/>
    </location>
</feature>
<evidence type="ECO:0000256" key="10">
    <source>
        <dbReference type="ARBA" id="ARBA00022801"/>
    </source>
</evidence>
<feature type="domain" description="RNase H type-1" evidence="13">
    <location>
        <begin position="166"/>
        <end position="316"/>
    </location>
</feature>
<dbReference type="PANTHER" id="PTHR10642:SF26">
    <property type="entry name" value="RIBONUCLEASE H1"/>
    <property type="match status" value="1"/>
</dbReference>
<evidence type="ECO:0000256" key="8">
    <source>
        <dbReference type="ARBA" id="ARBA00022723"/>
    </source>
</evidence>
<comment type="catalytic activity">
    <reaction evidence="1">
        <text>Endonucleolytic cleavage to 5'-phosphomonoester.</text>
        <dbReference type="EC" id="3.1.26.4"/>
    </reaction>
</comment>
<accession>A0A9P6IDJ1</accession>
<evidence type="ECO:0000256" key="5">
    <source>
        <dbReference type="ARBA" id="ARBA00012180"/>
    </source>
</evidence>
<dbReference type="InterPro" id="IPR002156">
    <property type="entry name" value="RNaseH_domain"/>
</dbReference>
<dbReference type="SUPFAM" id="SSF55658">
    <property type="entry name" value="L9 N-domain-like"/>
    <property type="match status" value="2"/>
</dbReference>
<evidence type="ECO:0000256" key="12">
    <source>
        <dbReference type="SAM" id="MobiDB-lite"/>
    </source>
</evidence>
<dbReference type="InterPro" id="IPR011320">
    <property type="entry name" value="RNase_H1_N"/>
</dbReference>
<dbReference type="GO" id="GO:0003676">
    <property type="term" value="F:nucleic acid binding"/>
    <property type="evidence" value="ECO:0007669"/>
    <property type="project" value="InterPro"/>
</dbReference>
<evidence type="ECO:0000256" key="4">
    <source>
        <dbReference type="ARBA" id="ARBA00005300"/>
    </source>
</evidence>
<evidence type="ECO:0000256" key="9">
    <source>
        <dbReference type="ARBA" id="ARBA00022759"/>
    </source>
</evidence>
<evidence type="ECO:0000313" key="15">
    <source>
        <dbReference type="Proteomes" id="UP000781932"/>
    </source>
</evidence>
<comment type="cofactor">
    <cofactor evidence="2">
        <name>Mg(2+)</name>
        <dbReference type="ChEBI" id="CHEBI:18420"/>
    </cofactor>
</comment>
<dbReference type="GO" id="GO:0043137">
    <property type="term" value="P:DNA replication, removal of RNA primer"/>
    <property type="evidence" value="ECO:0007669"/>
    <property type="project" value="TreeGrafter"/>
</dbReference>
<feature type="region of interest" description="Disordered" evidence="12">
    <location>
        <begin position="1"/>
        <end position="22"/>
    </location>
</feature>
<dbReference type="Proteomes" id="UP000781932">
    <property type="component" value="Unassembled WGS sequence"/>
</dbReference>
<proteinExistence type="inferred from homology"/>
<gene>
    <name evidence="14" type="ORF">CkaCkLH20_04063</name>
</gene>
<dbReference type="FunFam" id="3.30.420.10:FF:000090">
    <property type="entry name" value="Ribonuclease H"/>
    <property type="match status" value="1"/>
</dbReference>
<dbReference type="FunFam" id="3.40.970.10:FF:000002">
    <property type="entry name" value="Ribonuclease H"/>
    <property type="match status" value="1"/>
</dbReference>
<comment type="function">
    <text evidence="3">Endonuclease that specifically degrades the RNA of RNA-DNA hybrids.</text>
</comment>
<evidence type="ECO:0000256" key="3">
    <source>
        <dbReference type="ARBA" id="ARBA00004065"/>
    </source>
</evidence>
<comment type="caution">
    <text evidence="14">The sequence shown here is derived from an EMBL/GenBank/DDBJ whole genome shotgun (WGS) entry which is preliminary data.</text>
</comment>
<dbReference type="GO" id="GO:0004523">
    <property type="term" value="F:RNA-DNA hybrid ribonuclease activity"/>
    <property type="evidence" value="ECO:0007669"/>
    <property type="project" value="UniProtKB-EC"/>
</dbReference>
<reference evidence="14" key="1">
    <citation type="submission" date="2020-03" db="EMBL/GenBank/DDBJ databases">
        <authorList>
            <person name="He L."/>
        </authorList>
    </citation>
    <scope>NUCLEOTIDE SEQUENCE</scope>
    <source>
        <strain evidence="14">CkLH20</strain>
    </source>
</reference>
<dbReference type="Pfam" id="PF01693">
    <property type="entry name" value="Cauli_VI"/>
    <property type="match status" value="2"/>
</dbReference>
<dbReference type="Gene3D" id="3.30.420.10">
    <property type="entry name" value="Ribonuclease H-like superfamily/Ribonuclease H"/>
    <property type="match status" value="1"/>
</dbReference>
<reference evidence="14" key="2">
    <citation type="submission" date="2020-11" db="EMBL/GenBank/DDBJ databases">
        <title>Whole genome sequencing of Colletotrichum sp.</title>
        <authorList>
            <person name="Li H."/>
        </authorList>
    </citation>
    <scope>NUCLEOTIDE SEQUENCE</scope>
    <source>
        <strain evidence="14">CkLH20</strain>
    </source>
</reference>
<dbReference type="PANTHER" id="PTHR10642">
    <property type="entry name" value="RIBONUCLEASE H1"/>
    <property type="match status" value="1"/>
</dbReference>
<name>A0A9P6IDJ1_9PEZI</name>
<evidence type="ECO:0000256" key="7">
    <source>
        <dbReference type="ARBA" id="ARBA00022722"/>
    </source>
</evidence>
<evidence type="ECO:0000259" key="13">
    <source>
        <dbReference type="PROSITE" id="PS50879"/>
    </source>
</evidence>
<sequence length="409" mass="45821">MSAKRAAPATGGSHWKKAKTEKEKKWYAVKSGKEPGVYETWDQCQAQTTGYHGAVYKSFTRKEDAEAFVAGKKVPDRSGKPKPLRYYAVARGNYTGIFNDWSDAQDSTRGAKGPKYKRFDTLPEAVAFMREWADEETLDRIRGEYGDVSDPELSDEQEEEEEEILEPGLLRIFTDGSSLSNGRHDAVAGVGVFFGKNDPRNISERLEGPLQTNQRAELTAVLRALESIPAKVSVQILTDSKYSINCAETWCKAWEKKGWKTSEGTDVKNKDLIQAIRKKMVQRDDAKAKTVFTWVKGHANTQGNIEADRLANAGAYCAPKEAKGRTKLKTENEKPFDTESFEDAQFAALFDHPDTIGAYPTLTGALKPSKGRTKLKNEGRSDFWDPEGEPLFQVESDGEKDQGNKRRRR</sequence>
<comment type="similarity">
    <text evidence="4">Belongs to the RNase H family.</text>
</comment>
<dbReference type="GeneID" id="62159856"/>
<keyword evidence="7" id="KW-0540">Nuclease</keyword>
<keyword evidence="9" id="KW-0255">Endonuclease</keyword>
<dbReference type="InterPro" id="IPR012337">
    <property type="entry name" value="RNaseH-like_sf"/>
</dbReference>
<protein>
    <recommendedName>
        <fullName evidence="6">Ribonuclease H</fullName>
        <ecNumber evidence="5">3.1.26.4</ecNumber>
    </recommendedName>
</protein>
<dbReference type="OrthoDB" id="407198at2759"/>
<dbReference type="Pfam" id="PF00075">
    <property type="entry name" value="RNase_H"/>
    <property type="match status" value="1"/>
</dbReference>
<dbReference type="InterPro" id="IPR037056">
    <property type="entry name" value="RNase_H1_N_sf"/>
</dbReference>
<dbReference type="EC" id="3.1.26.4" evidence="5"/>
<evidence type="ECO:0000256" key="11">
    <source>
        <dbReference type="ARBA" id="ARBA00022842"/>
    </source>
</evidence>